<comment type="caution">
    <text evidence="4">The sequence shown here is derived from an EMBL/GenBank/DDBJ whole genome shotgun (WGS) entry which is preliminary data.</text>
</comment>
<dbReference type="GO" id="GO:0016747">
    <property type="term" value="F:acyltransferase activity, transferring groups other than amino-acyl groups"/>
    <property type="evidence" value="ECO:0007669"/>
    <property type="project" value="InterPro"/>
</dbReference>
<feature type="transmembrane region" description="Helical" evidence="2">
    <location>
        <begin position="313"/>
        <end position="330"/>
    </location>
</feature>
<feature type="transmembrane region" description="Helical" evidence="2">
    <location>
        <begin position="249"/>
        <end position="268"/>
    </location>
</feature>
<feature type="transmembrane region" description="Helical" evidence="2">
    <location>
        <begin position="102"/>
        <end position="122"/>
    </location>
</feature>
<evidence type="ECO:0000313" key="4">
    <source>
        <dbReference type="EMBL" id="TWU02514.1"/>
    </source>
</evidence>
<name>A0A5C6AWL5_9BACT</name>
<evidence type="ECO:0000259" key="3">
    <source>
        <dbReference type="Pfam" id="PF01757"/>
    </source>
</evidence>
<dbReference type="InterPro" id="IPR002656">
    <property type="entry name" value="Acyl_transf_3_dom"/>
</dbReference>
<dbReference type="Proteomes" id="UP000320176">
    <property type="component" value="Unassembled WGS sequence"/>
</dbReference>
<keyword evidence="4" id="KW-0808">Transferase</keyword>
<dbReference type="GO" id="GO:0016020">
    <property type="term" value="C:membrane"/>
    <property type="evidence" value="ECO:0007669"/>
    <property type="project" value="TreeGrafter"/>
</dbReference>
<evidence type="ECO:0000256" key="1">
    <source>
        <dbReference type="SAM" id="MobiDB-lite"/>
    </source>
</evidence>
<reference evidence="4 5" key="1">
    <citation type="submission" date="2019-02" db="EMBL/GenBank/DDBJ databases">
        <title>Deep-cultivation of Planctomycetes and their phenomic and genomic characterization uncovers novel biology.</title>
        <authorList>
            <person name="Wiegand S."/>
            <person name="Jogler M."/>
            <person name="Boedeker C."/>
            <person name="Pinto D."/>
            <person name="Vollmers J."/>
            <person name="Rivas-Marin E."/>
            <person name="Kohn T."/>
            <person name="Peeters S.H."/>
            <person name="Heuer A."/>
            <person name="Rast P."/>
            <person name="Oberbeckmann S."/>
            <person name="Bunk B."/>
            <person name="Jeske O."/>
            <person name="Meyerdierks A."/>
            <person name="Storesund J.E."/>
            <person name="Kallscheuer N."/>
            <person name="Luecker S."/>
            <person name="Lage O.M."/>
            <person name="Pohl T."/>
            <person name="Merkel B.J."/>
            <person name="Hornburger P."/>
            <person name="Mueller R.-W."/>
            <person name="Bruemmer F."/>
            <person name="Labrenz M."/>
            <person name="Spormann A.M."/>
            <person name="Op Den Camp H."/>
            <person name="Overmann J."/>
            <person name="Amann R."/>
            <person name="Jetten M.S.M."/>
            <person name="Mascher T."/>
            <person name="Medema M.H."/>
            <person name="Devos D.P."/>
            <person name="Kaster A.-K."/>
            <person name="Ovreas L."/>
            <person name="Rohde M."/>
            <person name="Galperin M.Y."/>
            <person name="Jogler C."/>
        </authorList>
    </citation>
    <scope>NUCLEOTIDE SEQUENCE [LARGE SCALE GENOMIC DNA]</scope>
    <source>
        <strain evidence="4 5">Pla52n</strain>
    </source>
</reference>
<accession>A0A5C6AWL5</accession>
<dbReference type="Pfam" id="PF01757">
    <property type="entry name" value="Acyl_transf_3"/>
    <property type="match status" value="1"/>
</dbReference>
<dbReference type="InterPro" id="IPR050879">
    <property type="entry name" value="Acyltransferase_3"/>
</dbReference>
<proteinExistence type="predicted"/>
<keyword evidence="2" id="KW-0472">Membrane</keyword>
<feature type="transmembrane region" description="Helical" evidence="2">
    <location>
        <begin position="222"/>
        <end position="242"/>
    </location>
</feature>
<dbReference type="GO" id="GO:0000271">
    <property type="term" value="P:polysaccharide biosynthetic process"/>
    <property type="evidence" value="ECO:0007669"/>
    <property type="project" value="TreeGrafter"/>
</dbReference>
<dbReference type="PANTHER" id="PTHR23028:SF131">
    <property type="entry name" value="BLR2367 PROTEIN"/>
    <property type="match status" value="1"/>
</dbReference>
<keyword evidence="2" id="KW-0812">Transmembrane</keyword>
<feature type="region of interest" description="Disordered" evidence="1">
    <location>
        <begin position="1"/>
        <end position="27"/>
    </location>
</feature>
<keyword evidence="2" id="KW-1133">Transmembrane helix</keyword>
<dbReference type="PANTHER" id="PTHR23028">
    <property type="entry name" value="ACETYLTRANSFERASE"/>
    <property type="match status" value="1"/>
</dbReference>
<dbReference type="EMBL" id="SJPN01000004">
    <property type="protein sequence ID" value="TWU02514.1"/>
    <property type="molecule type" value="Genomic_DNA"/>
</dbReference>
<sequence length="446" mass="49896">MNNPRRGNTNALSQSNPAQPSQPNPSVAQCHIDNKIGATKMTGAFPRRMLDAGGRSLPPVLSAHIPTERFPGFISRSQPMSQELSAPPSFLKPHKRIYELDGLRALAAINLVLFHFTHVYSVKFGYSTPLGFEWPYGAYGTEMFFILSGFVNSMSLLRRGKPVDFVAARMIRIMPVFFMMILANLWIMQYAPLNSQPVTTGQFAANMTLLPRVLGYECLDPVMWTLQIEMMFYFTLVTMFRFGALRRYFVGWGSLLVLSYFVCPTLDGVAAENQSTTWFAAATALRRLMLLDFVPLFAIGFLLYMIKTDVGKKWHNLVGIVLAAFVFHSIDHGKHNPAATALIVGLVAASAYGIVPLLRIRPLVFISTISYAIYLCHNNLGCVLIRRFDSIGYPPVVCFLLTIVFSVCVAVLVTNWIEGPITKLLRTGWERYRRKESSASVQPAVE</sequence>
<feature type="compositionally biased region" description="Low complexity" evidence="1">
    <location>
        <begin position="13"/>
        <end position="27"/>
    </location>
</feature>
<evidence type="ECO:0000256" key="2">
    <source>
        <dbReference type="SAM" id="Phobius"/>
    </source>
</evidence>
<gene>
    <name evidence="4" type="primary">oatA_2</name>
    <name evidence="4" type="ORF">Pla52n_35640</name>
</gene>
<feature type="transmembrane region" description="Helical" evidence="2">
    <location>
        <begin position="169"/>
        <end position="187"/>
    </location>
</feature>
<feature type="transmembrane region" description="Helical" evidence="2">
    <location>
        <begin position="288"/>
        <end position="306"/>
    </location>
</feature>
<feature type="transmembrane region" description="Helical" evidence="2">
    <location>
        <begin position="134"/>
        <end position="157"/>
    </location>
</feature>
<organism evidence="4 5">
    <name type="scientific">Stieleria varia</name>
    <dbReference type="NCBI Taxonomy" id="2528005"/>
    <lineage>
        <taxon>Bacteria</taxon>
        <taxon>Pseudomonadati</taxon>
        <taxon>Planctomycetota</taxon>
        <taxon>Planctomycetia</taxon>
        <taxon>Pirellulales</taxon>
        <taxon>Pirellulaceae</taxon>
        <taxon>Stieleria</taxon>
    </lineage>
</organism>
<feature type="transmembrane region" description="Helical" evidence="2">
    <location>
        <begin position="392"/>
        <end position="417"/>
    </location>
</feature>
<keyword evidence="4" id="KW-0012">Acyltransferase</keyword>
<feature type="transmembrane region" description="Helical" evidence="2">
    <location>
        <begin position="336"/>
        <end position="355"/>
    </location>
</feature>
<evidence type="ECO:0000313" key="5">
    <source>
        <dbReference type="Proteomes" id="UP000320176"/>
    </source>
</evidence>
<feature type="domain" description="Acyltransferase 3" evidence="3">
    <location>
        <begin position="97"/>
        <end position="413"/>
    </location>
</feature>
<feature type="compositionally biased region" description="Polar residues" evidence="1">
    <location>
        <begin position="1"/>
        <end position="12"/>
    </location>
</feature>
<dbReference type="EC" id="2.3.1.-" evidence="4"/>
<dbReference type="AlphaFoldDB" id="A0A5C6AWL5"/>
<keyword evidence="5" id="KW-1185">Reference proteome</keyword>
<protein>
    <submittedName>
        <fullName evidence="4">O-acetyltransferase OatA</fullName>
        <ecNumber evidence="4">2.3.1.-</ecNumber>
    </submittedName>
</protein>
<feature type="transmembrane region" description="Helical" evidence="2">
    <location>
        <begin position="362"/>
        <end position="380"/>
    </location>
</feature>